<feature type="compositionally biased region" description="Polar residues" evidence="1">
    <location>
        <begin position="237"/>
        <end position="263"/>
    </location>
</feature>
<sequence length="586" mass="65500">MASSSSNHNQKHVGRKSMDMEEIVKYMSNLPSYLERGKPVQDRALNFGVLDWGRLEKWQYHHDHHQKQDVIRTNKHSTSGKISSNRSSLQSNLNTSPEEISTKDARVNHSSEKKTTNRSRTKPRSSKKNDFHLQNLPEPKSSVDMGNFQTASSSSSSSSKGKMKIQDGLVNEVGNFQDSSYGHQVLVLNDENFEEICSGSRNDVPNSLPTEDETINGKNLQKEPSSKRNPRKHRFSFSMSCKSEATKSATKTVESSPVSQTSPEDSKTINKVKMDQGICKEVRVGNSCRNTMNYSSSSRKQALFQMAVKNGRPLFTFAVDDENKDIVAATVRSLAGKDDTNSWIYTFLTVQEVKKKKSSWSYHGIKDKDHGYHPNVTAQMKVSNPPITNSATREFVLSSVHSGQPDDHQISDVQLENELAAIVVRFPRKDEEENQDCFSMTVILPGGHHSVPRKGEPSPLIERWRSGGRCDCDGWDVGCRLRTLANNTQSSRRSHPPESFDLFLQGDGISERPFFSLSPVKEGIFSVDYNSSLQLLHAFSICISVAECRKSSGHTEPRTYVAKLVDDDVAPLTYPSLPPVSPVGRV</sequence>
<gene>
    <name evidence="2" type="ORF">SSX86_015238</name>
</gene>
<dbReference type="PANTHER" id="PTHR31390">
    <property type="entry name" value="EXPRESSED PROTEIN"/>
    <property type="match status" value="1"/>
</dbReference>
<dbReference type="Proteomes" id="UP001408789">
    <property type="component" value="Unassembled WGS sequence"/>
</dbReference>
<feature type="compositionally biased region" description="Low complexity" evidence="1">
    <location>
        <begin position="83"/>
        <end position="96"/>
    </location>
</feature>
<evidence type="ECO:0000313" key="2">
    <source>
        <dbReference type="EMBL" id="KAK9065837.1"/>
    </source>
</evidence>
<proteinExistence type="predicted"/>
<feature type="region of interest" description="Disordered" evidence="1">
    <location>
        <begin position="199"/>
        <end position="267"/>
    </location>
</feature>
<dbReference type="EMBL" id="JBCNJP010000016">
    <property type="protein sequence ID" value="KAK9065837.1"/>
    <property type="molecule type" value="Genomic_DNA"/>
</dbReference>
<organism evidence="2 3">
    <name type="scientific">Deinandra increscens subsp. villosa</name>
    <dbReference type="NCBI Taxonomy" id="3103831"/>
    <lineage>
        <taxon>Eukaryota</taxon>
        <taxon>Viridiplantae</taxon>
        <taxon>Streptophyta</taxon>
        <taxon>Embryophyta</taxon>
        <taxon>Tracheophyta</taxon>
        <taxon>Spermatophyta</taxon>
        <taxon>Magnoliopsida</taxon>
        <taxon>eudicotyledons</taxon>
        <taxon>Gunneridae</taxon>
        <taxon>Pentapetalae</taxon>
        <taxon>asterids</taxon>
        <taxon>campanulids</taxon>
        <taxon>Asterales</taxon>
        <taxon>Asteraceae</taxon>
        <taxon>Asteroideae</taxon>
        <taxon>Heliantheae alliance</taxon>
        <taxon>Madieae</taxon>
        <taxon>Madiinae</taxon>
        <taxon>Deinandra</taxon>
    </lineage>
</organism>
<keyword evidence="3" id="KW-1185">Reference proteome</keyword>
<name>A0AAP0D4S2_9ASTR</name>
<dbReference type="AlphaFoldDB" id="A0AAP0D4S2"/>
<feature type="compositionally biased region" description="Basic residues" evidence="1">
    <location>
        <begin position="116"/>
        <end position="126"/>
    </location>
</feature>
<reference evidence="2 3" key="1">
    <citation type="submission" date="2024-04" db="EMBL/GenBank/DDBJ databases">
        <title>The reference genome of an endangered Asteraceae, Deinandra increscens subsp. villosa, native to the Central Coast of California.</title>
        <authorList>
            <person name="Guilliams M."/>
            <person name="Hasenstab-Lehman K."/>
            <person name="Meyer R."/>
            <person name="Mcevoy S."/>
        </authorList>
    </citation>
    <scope>NUCLEOTIDE SEQUENCE [LARGE SCALE GENOMIC DNA]</scope>
    <source>
        <tissue evidence="2">Leaf</tissue>
    </source>
</reference>
<accession>A0AAP0D4S2</accession>
<dbReference type="Pfam" id="PF12043">
    <property type="entry name" value="DUF3527"/>
    <property type="match status" value="2"/>
</dbReference>
<comment type="caution">
    <text evidence="2">The sequence shown here is derived from an EMBL/GenBank/DDBJ whole genome shotgun (WGS) entry which is preliminary data.</text>
</comment>
<dbReference type="PANTHER" id="PTHR31390:SF4">
    <property type="entry name" value="DUF3527 DOMAIN-CONTAINING PROTEIN"/>
    <property type="match status" value="1"/>
</dbReference>
<protein>
    <submittedName>
        <fullName evidence="2">Uncharacterized protein</fullName>
    </submittedName>
</protein>
<feature type="compositionally biased region" description="Basic and acidic residues" evidence="1">
    <location>
        <begin position="63"/>
        <end position="72"/>
    </location>
</feature>
<dbReference type="InterPro" id="IPR021916">
    <property type="entry name" value="DUF3527"/>
</dbReference>
<evidence type="ECO:0000256" key="1">
    <source>
        <dbReference type="SAM" id="MobiDB-lite"/>
    </source>
</evidence>
<feature type="compositionally biased region" description="Polar residues" evidence="1">
    <location>
        <begin position="199"/>
        <end position="209"/>
    </location>
</feature>
<evidence type="ECO:0000313" key="3">
    <source>
        <dbReference type="Proteomes" id="UP001408789"/>
    </source>
</evidence>
<feature type="compositionally biased region" description="Basic and acidic residues" evidence="1">
    <location>
        <begin position="100"/>
        <end position="115"/>
    </location>
</feature>
<feature type="region of interest" description="Disordered" evidence="1">
    <location>
        <begin position="63"/>
        <end position="164"/>
    </location>
</feature>